<gene>
    <name evidence="1" type="ORF">LCGC14_2097440</name>
</gene>
<reference evidence="1" key="1">
    <citation type="journal article" date="2015" name="Nature">
        <title>Complex archaea that bridge the gap between prokaryotes and eukaryotes.</title>
        <authorList>
            <person name="Spang A."/>
            <person name="Saw J.H."/>
            <person name="Jorgensen S.L."/>
            <person name="Zaremba-Niedzwiedzka K."/>
            <person name="Martijn J."/>
            <person name="Lind A.E."/>
            <person name="van Eijk R."/>
            <person name="Schleper C."/>
            <person name="Guy L."/>
            <person name="Ettema T.J."/>
        </authorList>
    </citation>
    <scope>NUCLEOTIDE SEQUENCE</scope>
</reference>
<name>A0A0F9EAU7_9ZZZZ</name>
<protein>
    <submittedName>
        <fullName evidence="1">Uncharacterized protein</fullName>
    </submittedName>
</protein>
<accession>A0A0F9EAU7</accession>
<comment type="caution">
    <text evidence="1">The sequence shown here is derived from an EMBL/GenBank/DDBJ whole genome shotgun (WGS) entry which is preliminary data.</text>
</comment>
<organism evidence="1">
    <name type="scientific">marine sediment metagenome</name>
    <dbReference type="NCBI Taxonomy" id="412755"/>
    <lineage>
        <taxon>unclassified sequences</taxon>
        <taxon>metagenomes</taxon>
        <taxon>ecological metagenomes</taxon>
    </lineage>
</organism>
<dbReference type="EMBL" id="LAZR01025665">
    <property type="protein sequence ID" value="KKL71188.1"/>
    <property type="molecule type" value="Genomic_DNA"/>
</dbReference>
<feature type="non-terminal residue" evidence="1">
    <location>
        <position position="94"/>
    </location>
</feature>
<proteinExistence type="predicted"/>
<dbReference type="AlphaFoldDB" id="A0A0F9EAU7"/>
<evidence type="ECO:0000313" key="1">
    <source>
        <dbReference type="EMBL" id="KKL71188.1"/>
    </source>
</evidence>
<sequence>MKYTAEELERELHNRMEWIADPGHAWLRVPMNVYVASGVHASPCSYTETDYVYLEEDCDAPALIKALGLGEWYIPRREFPYQQRYNEMHPRDMK</sequence>